<evidence type="ECO:0000313" key="7">
    <source>
        <dbReference type="Proteomes" id="UP000717981"/>
    </source>
</evidence>
<feature type="compositionally biased region" description="Low complexity" evidence="4">
    <location>
        <begin position="24"/>
        <end position="46"/>
    </location>
</feature>
<dbReference type="SUPFAM" id="SSF50341">
    <property type="entry name" value="CheW-like"/>
    <property type="match status" value="1"/>
</dbReference>
<dbReference type="Gene3D" id="2.40.50.180">
    <property type="entry name" value="CheA-289, Domain 4"/>
    <property type="match status" value="1"/>
</dbReference>
<evidence type="ECO:0000256" key="3">
    <source>
        <dbReference type="ARBA" id="ARBA00022490"/>
    </source>
</evidence>
<dbReference type="GO" id="GO:0005829">
    <property type="term" value="C:cytosol"/>
    <property type="evidence" value="ECO:0007669"/>
    <property type="project" value="TreeGrafter"/>
</dbReference>
<dbReference type="PROSITE" id="PS50851">
    <property type="entry name" value="CHEW"/>
    <property type="match status" value="1"/>
</dbReference>
<sequence>MSAAEVLDEYLDGLLVGAPMNTPAAPAASPAAPAPVATTPTATASPAPAPAPAAAPAPATPAPRVAAPAPRAVPAPRSAPILAGAAPASAEPSTPAPAVERTSRWLRLRCGHQAYGLELLKVQEVVLPSPLLALRGTPPAMLGVMNLRGQVVPVLDLGVHLGQASQPTTPATRFVVLEDKGDILGLRVSAVEDVVTLAEPQIEAPDRCRMGRLHNDLFRGIARLSAEPIILLDATCLLQTGGPGAGA</sequence>
<gene>
    <name evidence="6" type="ORF">CR938_10395</name>
</gene>
<feature type="compositionally biased region" description="Pro residues" evidence="4">
    <location>
        <begin position="47"/>
        <end position="61"/>
    </location>
</feature>
<dbReference type="GO" id="GO:0006935">
    <property type="term" value="P:chemotaxis"/>
    <property type="evidence" value="ECO:0007669"/>
    <property type="project" value="InterPro"/>
</dbReference>
<organism evidence="6 7">
    <name type="scientific">Pseudoxanthomonas taiwanensis</name>
    <dbReference type="NCBI Taxonomy" id="176598"/>
    <lineage>
        <taxon>Bacteria</taxon>
        <taxon>Pseudomonadati</taxon>
        <taxon>Pseudomonadota</taxon>
        <taxon>Gammaproteobacteria</taxon>
        <taxon>Lysobacterales</taxon>
        <taxon>Lysobacteraceae</taxon>
        <taxon>Pseudoxanthomonas</taxon>
    </lineage>
</organism>
<evidence type="ECO:0000259" key="5">
    <source>
        <dbReference type="PROSITE" id="PS50851"/>
    </source>
</evidence>
<proteinExistence type="predicted"/>
<dbReference type="InterPro" id="IPR036061">
    <property type="entry name" value="CheW-like_dom_sf"/>
</dbReference>
<comment type="caution">
    <text evidence="6">The sequence shown here is derived from an EMBL/GenBank/DDBJ whole genome shotgun (WGS) entry which is preliminary data.</text>
</comment>
<dbReference type="RefSeq" id="WP_162124946.1">
    <property type="nucleotide sequence ID" value="NZ_PDWK01000052.1"/>
</dbReference>
<feature type="compositionally biased region" description="Low complexity" evidence="4">
    <location>
        <begin position="62"/>
        <end position="72"/>
    </location>
</feature>
<dbReference type="Gene3D" id="2.30.30.40">
    <property type="entry name" value="SH3 Domains"/>
    <property type="match status" value="1"/>
</dbReference>
<dbReference type="EMBL" id="PDWK01000052">
    <property type="protein sequence ID" value="KAF1688379.1"/>
    <property type="molecule type" value="Genomic_DNA"/>
</dbReference>
<name>A0A921NZU5_9GAMM</name>
<keyword evidence="7" id="KW-1185">Reference proteome</keyword>
<comment type="subcellular location">
    <subcellularLocation>
        <location evidence="1">Cytoplasm</location>
    </subcellularLocation>
</comment>
<evidence type="ECO:0000256" key="2">
    <source>
        <dbReference type="ARBA" id="ARBA00021483"/>
    </source>
</evidence>
<feature type="domain" description="CheW-like" evidence="5">
    <location>
        <begin position="102"/>
        <end position="243"/>
    </location>
</feature>
<dbReference type="InterPro" id="IPR002545">
    <property type="entry name" value="CheW-lke_dom"/>
</dbReference>
<dbReference type="Pfam" id="PF01584">
    <property type="entry name" value="CheW"/>
    <property type="match status" value="1"/>
</dbReference>
<dbReference type="PANTHER" id="PTHR22617">
    <property type="entry name" value="CHEMOTAXIS SENSOR HISTIDINE KINASE-RELATED"/>
    <property type="match status" value="1"/>
</dbReference>
<dbReference type="GO" id="GO:0007165">
    <property type="term" value="P:signal transduction"/>
    <property type="evidence" value="ECO:0007669"/>
    <property type="project" value="InterPro"/>
</dbReference>
<evidence type="ECO:0000313" key="6">
    <source>
        <dbReference type="EMBL" id="KAF1688379.1"/>
    </source>
</evidence>
<dbReference type="OrthoDB" id="9790406at2"/>
<protein>
    <recommendedName>
        <fullName evidence="2">Chemotaxis protein CheW</fullName>
    </recommendedName>
</protein>
<dbReference type="PANTHER" id="PTHR22617:SF45">
    <property type="entry name" value="CHEMOTAXIS PROTEIN CHEW"/>
    <property type="match status" value="1"/>
</dbReference>
<dbReference type="SMART" id="SM00260">
    <property type="entry name" value="CheW"/>
    <property type="match status" value="1"/>
</dbReference>
<evidence type="ECO:0000256" key="1">
    <source>
        <dbReference type="ARBA" id="ARBA00004496"/>
    </source>
</evidence>
<feature type="region of interest" description="Disordered" evidence="4">
    <location>
        <begin position="24"/>
        <end position="72"/>
    </location>
</feature>
<reference evidence="6" key="1">
    <citation type="submission" date="2017-10" db="EMBL/GenBank/DDBJ databases">
        <title>Whole genome sequencing of members of genus Pseudoxanthomonas.</title>
        <authorList>
            <person name="Kumar S."/>
            <person name="Bansal K."/>
            <person name="Kaur A."/>
            <person name="Patil P."/>
            <person name="Sharma S."/>
            <person name="Patil P.B."/>
        </authorList>
    </citation>
    <scope>NUCLEOTIDE SEQUENCE</scope>
    <source>
        <strain evidence="6">DSM 22914</strain>
    </source>
</reference>
<keyword evidence="3" id="KW-0963">Cytoplasm</keyword>
<accession>A0A921NZU5</accession>
<dbReference type="AlphaFoldDB" id="A0A921NZU5"/>
<dbReference type="InterPro" id="IPR039315">
    <property type="entry name" value="CheW"/>
</dbReference>
<dbReference type="Proteomes" id="UP000717981">
    <property type="component" value="Unassembled WGS sequence"/>
</dbReference>
<evidence type="ECO:0000256" key="4">
    <source>
        <dbReference type="SAM" id="MobiDB-lite"/>
    </source>
</evidence>